<dbReference type="Gene3D" id="2.30.30.240">
    <property type="entry name" value="PRC-barrel domain"/>
    <property type="match status" value="1"/>
</dbReference>
<name>A0A1M5U1Y7_9FIRM</name>
<dbReference type="InterPro" id="IPR027275">
    <property type="entry name" value="PRC-brl_dom"/>
</dbReference>
<dbReference type="OrthoDB" id="6024937at2"/>
<evidence type="ECO:0000313" key="2">
    <source>
        <dbReference type="EMBL" id="SHH56871.1"/>
    </source>
</evidence>
<dbReference type="InterPro" id="IPR014238">
    <property type="entry name" value="Spore_YlmC/YmxH"/>
</dbReference>
<dbReference type="SUPFAM" id="SSF50346">
    <property type="entry name" value="PRC-barrel domain"/>
    <property type="match status" value="1"/>
</dbReference>
<dbReference type="Proteomes" id="UP000183967">
    <property type="component" value="Unassembled WGS sequence"/>
</dbReference>
<dbReference type="RefSeq" id="WP_073196255.1">
    <property type="nucleotide sequence ID" value="NZ_FQXO01000027.1"/>
</dbReference>
<sequence length="91" mass="10326">MVKTSDLKEKEVINIRDGTRLGLINDIEIDLDRGVVEAVYIPGGSRLLSFFGKNDEYVIKWENIIKIGKDVVLVDYAISSSRDRKNNDLEV</sequence>
<dbReference type="PANTHER" id="PTHR40061:SF1">
    <property type="entry name" value="SPORULATION PROTEIN YLMC-RELATED"/>
    <property type="match status" value="1"/>
</dbReference>
<accession>A0A1M5U1Y7</accession>
<evidence type="ECO:0000259" key="1">
    <source>
        <dbReference type="Pfam" id="PF05239"/>
    </source>
</evidence>
<keyword evidence="3" id="KW-1185">Reference proteome</keyword>
<feature type="domain" description="PRC-barrel" evidence="1">
    <location>
        <begin position="3"/>
        <end position="76"/>
    </location>
</feature>
<protein>
    <submittedName>
        <fullName evidence="2">Sporulation protein, YlmC/YmxH family</fullName>
    </submittedName>
</protein>
<dbReference type="PANTHER" id="PTHR40061">
    <property type="entry name" value="SPORULATION PROTEIN YLMC-RELATED"/>
    <property type="match status" value="1"/>
</dbReference>
<dbReference type="AlphaFoldDB" id="A0A1M5U1Y7"/>
<gene>
    <name evidence="2" type="ORF">SAMN02745135_01227</name>
</gene>
<organism evidence="2 3">
    <name type="scientific">Caloranaerobacter azorensis DSM 13643</name>
    <dbReference type="NCBI Taxonomy" id="1121264"/>
    <lineage>
        <taxon>Bacteria</taxon>
        <taxon>Bacillati</taxon>
        <taxon>Bacillota</taxon>
        <taxon>Tissierellia</taxon>
        <taxon>Tissierellales</taxon>
        <taxon>Thermohalobacteraceae</taxon>
        <taxon>Caloranaerobacter</taxon>
    </lineage>
</organism>
<dbReference type="NCBIfam" id="TIGR02888">
    <property type="entry name" value="spore_YlmC_YmxH"/>
    <property type="match status" value="1"/>
</dbReference>
<evidence type="ECO:0000313" key="3">
    <source>
        <dbReference type="Proteomes" id="UP000183967"/>
    </source>
</evidence>
<dbReference type="EMBL" id="FQXO01000027">
    <property type="protein sequence ID" value="SHH56871.1"/>
    <property type="molecule type" value="Genomic_DNA"/>
</dbReference>
<dbReference type="InterPro" id="IPR011033">
    <property type="entry name" value="PRC_barrel-like_sf"/>
</dbReference>
<reference evidence="3" key="1">
    <citation type="submission" date="2016-11" db="EMBL/GenBank/DDBJ databases">
        <authorList>
            <person name="Varghese N."/>
            <person name="Submissions S."/>
        </authorList>
    </citation>
    <scope>NUCLEOTIDE SEQUENCE [LARGE SCALE GENOMIC DNA]</scope>
    <source>
        <strain evidence="3">DSM 13643</strain>
    </source>
</reference>
<dbReference type="Pfam" id="PF05239">
    <property type="entry name" value="PRC"/>
    <property type="match status" value="1"/>
</dbReference>
<proteinExistence type="predicted"/>